<evidence type="ECO:0000313" key="8">
    <source>
        <dbReference type="EMBL" id="ELR19008.1"/>
    </source>
</evidence>
<feature type="domain" description="CRIB" evidence="6">
    <location>
        <begin position="254"/>
        <end position="267"/>
    </location>
</feature>
<dbReference type="OrthoDB" id="8963340at2759"/>
<feature type="compositionally biased region" description="Pro residues" evidence="5">
    <location>
        <begin position="351"/>
        <end position="401"/>
    </location>
</feature>
<feature type="compositionally biased region" description="Low complexity" evidence="5">
    <location>
        <begin position="321"/>
        <end position="330"/>
    </location>
</feature>
<accession>L8H2P8</accession>
<feature type="region of interest" description="Disordered" evidence="5">
    <location>
        <begin position="319"/>
        <end position="418"/>
    </location>
</feature>
<dbReference type="EMBL" id="KB007939">
    <property type="protein sequence ID" value="ELR19008.1"/>
    <property type="molecule type" value="Genomic_DNA"/>
</dbReference>
<dbReference type="PROSITE" id="PS50229">
    <property type="entry name" value="WH1"/>
    <property type="match status" value="1"/>
</dbReference>
<dbReference type="Gene3D" id="2.30.29.30">
    <property type="entry name" value="Pleckstrin-homology domain (PH domain)/Phosphotyrosine-binding domain (PTB)"/>
    <property type="match status" value="1"/>
</dbReference>
<evidence type="ECO:0000259" key="7">
    <source>
        <dbReference type="PROSITE" id="PS50229"/>
    </source>
</evidence>
<dbReference type="Gene3D" id="3.90.810.10">
    <property type="entry name" value="CRIB domain"/>
    <property type="match status" value="1"/>
</dbReference>
<feature type="region of interest" description="Disordered" evidence="5">
    <location>
        <begin position="459"/>
        <end position="478"/>
    </location>
</feature>
<dbReference type="STRING" id="1257118.L8H2P8"/>
<dbReference type="CDD" id="cd00132">
    <property type="entry name" value="CRIB"/>
    <property type="match status" value="1"/>
</dbReference>
<keyword evidence="9" id="KW-1185">Reference proteome</keyword>
<evidence type="ECO:0000259" key="6">
    <source>
        <dbReference type="PROSITE" id="PS50108"/>
    </source>
</evidence>
<gene>
    <name evidence="8" type="ORF">ACA1_234760</name>
</gene>
<dbReference type="Pfam" id="PF00568">
    <property type="entry name" value="WH1"/>
    <property type="match status" value="1"/>
</dbReference>
<dbReference type="CDD" id="cd01205">
    <property type="entry name" value="EVH1_WASP-like"/>
    <property type="match status" value="1"/>
</dbReference>
<evidence type="ECO:0000256" key="3">
    <source>
        <dbReference type="ARBA" id="ARBA00022553"/>
    </source>
</evidence>
<keyword evidence="2" id="KW-0963">Cytoplasm</keyword>
<dbReference type="SMART" id="SM00285">
    <property type="entry name" value="PBD"/>
    <property type="match status" value="1"/>
</dbReference>
<dbReference type="GeneID" id="14919778"/>
<dbReference type="InterPro" id="IPR011026">
    <property type="entry name" value="WAS_C"/>
</dbReference>
<dbReference type="Pfam" id="PF00786">
    <property type="entry name" value="PBD"/>
    <property type="match status" value="1"/>
</dbReference>
<dbReference type="OMA" id="HIQHIGW"/>
<dbReference type="InterPro" id="IPR033927">
    <property type="entry name" value="WASPfam_EVH1"/>
</dbReference>
<dbReference type="SMART" id="SM00461">
    <property type="entry name" value="WH1"/>
    <property type="match status" value="1"/>
</dbReference>
<keyword evidence="4" id="KW-0206">Cytoskeleton</keyword>
<evidence type="ECO:0000256" key="4">
    <source>
        <dbReference type="ARBA" id="ARBA00023212"/>
    </source>
</evidence>
<evidence type="ECO:0000256" key="1">
    <source>
        <dbReference type="ARBA" id="ARBA00004245"/>
    </source>
</evidence>
<feature type="region of interest" description="Disordered" evidence="5">
    <location>
        <begin position="121"/>
        <end position="232"/>
    </location>
</feature>
<dbReference type="GO" id="GO:0007015">
    <property type="term" value="P:actin filament organization"/>
    <property type="evidence" value="ECO:0007669"/>
    <property type="project" value="InterPro"/>
</dbReference>
<feature type="compositionally biased region" description="Acidic residues" evidence="5">
    <location>
        <begin position="465"/>
        <end position="478"/>
    </location>
</feature>
<dbReference type="InterPro" id="IPR011993">
    <property type="entry name" value="PH-like_dom_sf"/>
</dbReference>
<reference evidence="8 9" key="1">
    <citation type="journal article" date="2013" name="Genome Biol.">
        <title>Genome of Acanthamoeba castellanii highlights extensive lateral gene transfer and early evolution of tyrosine kinase signaling.</title>
        <authorList>
            <person name="Clarke M."/>
            <person name="Lohan A.J."/>
            <person name="Liu B."/>
            <person name="Lagkouvardos I."/>
            <person name="Roy S."/>
            <person name="Zafar N."/>
            <person name="Bertelli C."/>
            <person name="Schilde C."/>
            <person name="Kianianmomeni A."/>
            <person name="Burglin T.R."/>
            <person name="Frech C."/>
            <person name="Turcotte B."/>
            <person name="Kopec K.O."/>
            <person name="Synnott J.M."/>
            <person name="Choo C."/>
            <person name="Paponov I."/>
            <person name="Finkler A."/>
            <person name="Soon Heng Tan C."/>
            <person name="Hutchins A.P."/>
            <person name="Weinmeier T."/>
            <person name="Rattei T."/>
            <person name="Chu J.S."/>
            <person name="Gimenez G."/>
            <person name="Irimia M."/>
            <person name="Rigden D.J."/>
            <person name="Fitzpatrick D.A."/>
            <person name="Lorenzo-Morales J."/>
            <person name="Bateman A."/>
            <person name="Chiu C.H."/>
            <person name="Tang P."/>
            <person name="Hegemann P."/>
            <person name="Fromm H."/>
            <person name="Raoult D."/>
            <person name="Greub G."/>
            <person name="Miranda-Saavedra D."/>
            <person name="Chen N."/>
            <person name="Nash P."/>
            <person name="Ginger M.L."/>
            <person name="Horn M."/>
            <person name="Schaap P."/>
            <person name="Caler L."/>
            <person name="Loftus B."/>
        </authorList>
    </citation>
    <scope>NUCLEOTIDE SEQUENCE [LARGE SCALE GENOMIC DNA]</scope>
    <source>
        <strain evidence="8 9">Neff</strain>
    </source>
</reference>
<feature type="compositionally biased region" description="Gly residues" evidence="5">
    <location>
        <begin position="203"/>
        <end position="213"/>
    </location>
</feature>
<dbReference type="GO" id="GO:0005856">
    <property type="term" value="C:cytoskeleton"/>
    <property type="evidence" value="ECO:0007669"/>
    <property type="project" value="UniProtKB-SubCell"/>
</dbReference>
<dbReference type="InterPro" id="IPR000095">
    <property type="entry name" value="CRIB_dom"/>
</dbReference>
<dbReference type="PROSITE" id="PS50108">
    <property type="entry name" value="CRIB"/>
    <property type="match status" value="1"/>
</dbReference>
<evidence type="ECO:0000256" key="2">
    <source>
        <dbReference type="ARBA" id="ARBA00022490"/>
    </source>
</evidence>
<organism evidence="8 9">
    <name type="scientific">Acanthamoeba castellanii (strain ATCC 30010 / Neff)</name>
    <dbReference type="NCBI Taxonomy" id="1257118"/>
    <lineage>
        <taxon>Eukaryota</taxon>
        <taxon>Amoebozoa</taxon>
        <taxon>Discosea</taxon>
        <taxon>Longamoebia</taxon>
        <taxon>Centramoebida</taxon>
        <taxon>Acanthamoebidae</taxon>
        <taxon>Acanthamoeba</taxon>
    </lineage>
</organism>
<dbReference type="VEuPathDB" id="AmoebaDB:ACA1_234760"/>
<dbReference type="RefSeq" id="XP_004341072.1">
    <property type="nucleotide sequence ID" value="XM_004341024.1"/>
</dbReference>
<dbReference type="KEGG" id="acan:ACA1_234760"/>
<sequence>MSLTDGEKGTVRRVVGGNVKAIAVARLYTTNNGGWCYEGKWGGLALVAERDSHFLRLVDLDRGTPIWEHELYDNIVYSSPAPFFHTFEGHKAVVGLSFADEQDARVLYNAVVDVRLRMPAPSPVPHNNNNNASLHPGAPAQLAHSTSGVPPPRLQTPPMGGGGMSASTSSLSAPVLSRPPLSPRNPGTATMRGTGPSPPGSLDSGGSGGGGSGSNTNPKSQGKGKETKKKGWFSNITSRLGITAEADESANYSLSGPTNFRHASHIGWDHTNGFEIRNIPPEWRKLFQAAGVTKSELRNGDTAKFIMDTVAEATMGMNPTAAPAIPQRPALAPPPPIPSAPGYGSPSFSGGPPPPPPIPAGPGAPPPPSPPGGGPPPPPAPTFPGPPPPGIPAPGPPPPPTMGAGGGPSGGLLAGLQTAKLRSATEAVAGGGMPDLKDLDEVQGNSLANTLAAAMAARRGAIKDDPDDELDSDDEWSA</sequence>
<dbReference type="AlphaFoldDB" id="L8H2P8"/>
<evidence type="ECO:0000313" key="9">
    <source>
        <dbReference type="Proteomes" id="UP000011083"/>
    </source>
</evidence>
<dbReference type="InterPro" id="IPR036936">
    <property type="entry name" value="CRIB_dom_sf"/>
</dbReference>
<dbReference type="SUPFAM" id="SSF50729">
    <property type="entry name" value="PH domain-like"/>
    <property type="match status" value="1"/>
</dbReference>
<dbReference type="Proteomes" id="UP000011083">
    <property type="component" value="Unassembled WGS sequence"/>
</dbReference>
<comment type="subcellular location">
    <subcellularLocation>
        <location evidence="1">Cytoplasm</location>
        <location evidence="1">Cytoskeleton</location>
    </subcellularLocation>
</comment>
<feature type="compositionally biased region" description="Gly residues" evidence="5">
    <location>
        <begin position="403"/>
        <end position="413"/>
    </location>
</feature>
<feature type="compositionally biased region" description="Low complexity" evidence="5">
    <location>
        <begin position="165"/>
        <end position="176"/>
    </location>
</feature>
<feature type="compositionally biased region" description="Low complexity" evidence="5">
    <location>
        <begin position="340"/>
        <end position="350"/>
    </location>
</feature>
<dbReference type="InterPro" id="IPR000697">
    <property type="entry name" value="WH1/EVH1_dom"/>
</dbReference>
<keyword evidence="3" id="KW-0597">Phosphoprotein</keyword>
<name>L8H2P8_ACACF</name>
<dbReference type="SUPFAM" id="SSF47912">
    <property type="entry name" value="Wiscott-Aldrich syndrome protein, WASP, C-terminal domain"/>
    <property type="match status" value="1"/>
</dbReference>
<feature type="domain" description="WH1" evidence="7">
    <location>
        <begin position="1"/>
        <end position="118"/>
    </location>
</feature>
<evidence type="ECO:0000256" key="5">
    <source>
        <dbReference type="SAM" id="MobiDB-lite"/>
    </source>
</evidence>
<proteinExistence type="predicted"/>
<protein>
    <submittedName>
        <fullName evidence="8">WH1 domain containing protein</fullName>
    </submittedName>
</protein>